<dbReference type="Pfam" id="PF08911">
    <property type="entry name" value="NUP50"/>
    <property type="match status" value="1"/>
</dbReference>
<evidence type="ECO:0000256" key="5">
    <source>
        <dbReference type="ARBA" id="ARBA00022927"/>
    </source>
</evidence>
<proteinExistence type="predicted"/>
<dbReference type="Pfam" id="PF00638">
    <property type="entry name" value="Ran_BP1"/>
    <property type="match status" value="1"/>
</dbReference>
<gene>
    <name evidence="13" type="primary">LOC108565169</name>
</gene>
<feature type="compositionally biased region" description="Basic and acidic residues" evidence="10">
    <location>
        <begin position="287"/>
        <end position="296"/>
    </location>
</feature>
<keyword evidence="5" id="KW-0653">Protein transport</keyword>
<comment type="subcellular location">
    <subcellularLocation>
        <location evidence="1">Nucleus</location>
        <location evidence="1">Nuclear pore complex</location>
    </subcellularLocation>
</comment>
<feature type="domain" description="RanBD1" evidence="11">
    <location>
        <begin position="377"/>
        <end position="487"/>
    </location>
</feature>
<evidence type="ECO:0000256" key="8">
    <source>
        <dbReference type="ARBA" id="ARBA00023132"/>
    </source>
</evidence>
<reference evidence="13" key="1">
    <citation type="submission" date="2025-08" db="UniProtKB">
        <authorList>
            <consortium name="RefSeq"/>
        </authorList>
    </citation>
    <scope>IDENTIFICATION</scope>
    <source>
        <tissue evidence="13">Whole Larva</tissue>
    </source>
</reference>
<keyword evidence="7" id="KW-0811">Translocation</keyword>
<dbReference type="Proteomes" id="UP000695000">
    <property type="component" value="Unplaced"/>
</dbReference>
<evidence type="ECO:0000313" key="12">
    <source>
        <dbReference type="Proteomes" id="UP000695000"/>
    </source>
</evidence>
<organism evidence="12 13">
    <name type="scientific">Nicrophorus vespilloides</name>
    <name type="common">Boreal carrion beetle</name>
    <dbReference type="NCBI Taxonomy" id="110193"/>
    <lineage>
        <taxon>Eukaryota</taxon>
        <taxon>Metazoa</taxon>
        <taxon>Ecdysozoa</taxon>
        <taxon>Arthropoda</taxon>
        <taxon>Hexapoda</taxon>
        <taxon>Insecta</taxon>
        <taxon>Pterygota</taxon>
        <taxon>Neoptera</taxon>
        <taxon>Endopterygota</taxon>
        <taxon>Coleoptera</taxon>
        <taxon>Polyphaga</taxon>
        <taxon>Staphyliniformia</taxon>
        <taxon>Silphidae</taxon>
        <taxon>Nicrophorinae</taxon>
        <taxon>Nicrophorus</taxon>
    </lineage>
</organism>
<feature type="compositionally biased region" description="Polar residues" evidence="10">
    <location>
        <begin position="211"/>
        <end position="222"/>
    </location>
</feature>
<feature type="region of interest" description="Disordered" evidence="10">
    <location>
        <begin position="1"/>
        <end position="26"/>
    </location>
</feature>
<keyword evidence="3" id="KW-0677">Repeat</keyword>
<evidence type="ECO:0000256" key="7">
    <source>
        <dbReference type="ARBA" id="ARBA00023010"/>
    </source>
</evidence>
<dbReference type="CDD" id="cd13170">
    <property type="entry name" value="RanBD_NUP50"/>
    <property type="match status" value="1"/>
</dbReference>
<keyword evidence="9" id="KW-0539">Nucleus</keyword>
<dbReference type="PANTHER" id="PTHR23138">
    <property type="entry name" value="RAN BINDING PROTEIN"/>
    <property type="match status" value="1"/>
</dbReference>
<feature type="region of interest" description="Disordered" evidence="10">
    <location>
        <begin position="43"/>
        <end position="62"/>
    </location>
</feature>
<keyword evidence="8" id="KW-0906">Nuclear pore complex</keyword>
<evidence type="ECO:0000256" key="6">
    <source>
        <dbReference type="ARBA" id="ARBA00022990"/>
    </source>
</evidence>
<dbReference type="RefSeq" id="XP_017779973.1">
    <property type="nucleotide sequence ID" value="XM_017924484.1"/>
</dbReference>
<feature type="compositionally biased region" description="Polar residues" evidence="10">
    <location>
        <begin position="1"/>
        <end position="10"/>
    </location>
</feature>
<protein>
    <submittedName>
        <fullName evidence="13">Nuclear pore complex protein Nup50</fullName>
    </submittedName>
</protein>
<dbReference type="InterPro" id="IPR045255">
    <property type="entry name" value="RanBP1-like"/>
</dbReference>
<dbReference type="PROSITE" id="PS50196">
    <property type="entry name" value="RANBD1"/>
    <property type="match status" value="1"/>
</dbReference>
<dbReference type="InterPro" id="IPR011993">
    <property type="entry name" value="PH-like_dom_sf"/>
</dbReference>
<evidence type="ECO:0000259" key="11">
    <source>
        <dbReference type="PROSITE" id="PS50196"/>
    </source>
</evidence>
<sequence length="487" mass="54192">MAGKRSATSELNHDNWDQEDECEDAGTFKRASEDVLKKRVIKTARRRGVAPTTTKETDNGEEKKSVFGGFTAFNKAQTNPNAAFAFLKQDVNGTDKEVIKPVETPKKEPNNEYLAKLKGLNESVSSWIKTHVDENPFIDLRPIFGDYERYFKEIETTKVKVSEETKKELSSFTFQTPAKEDKSQLTFGSNKKPEESKPQFSFGNNQNNNNSKESAPQFSFGSGSKDEKVTKPQFSFGSTNNKEAETKTGQFSFNSNSKEKEEQKPQFSFGSNSKEESKPQFSFGTPKKQESSKPEFKFGATNTANENKDFSFGSSKDEQDKKGFTFGSASNNFSFGAVTSTPFAAANNVTKPAVTTEKSEEAEEDEPPKVEFTPVVEDNSVYSIRCKVFVKKDGAFGDRGVGNLFLKPVPDSEKVQLIVRADTNLGNLLCNFILSDGIPMQRLGKKDVMLVCLPVPDAKPPPTPILFRVKSSEDADELLKTLEKHKK</sequence>
<name>A0ABM1MZH3_NICVS</name>
<dbReference type="SMART" id="SM00160">
    <property type="entry name" value="RanBD"/>
    <property type="match status" value="1"/>
</dbReference>
<evidence type="ECO:0000256" key="10">
    <source>
        <dbReference type="SAM" id="MobiDB-lite"/>
    </source>
</evidence>
<accession>A0ABM1MZH3</accession>
<keyword evidence="2" id="KW-0813">Transport</keyword>
<evidence type="ECO:0000256" key="3">
    <source>
        <dbReference type="ARBA" id="ARBA00022737"/>
    </source>
</evidence>
<dbReference type="GeneID" id="108565169"/>
<feature type="compositionally biased region" description="Polar residues" evidence="10">
    <location>
        <begin position="232"/>
        <end position="256"/>
    </location>
</feature>
<evidence type="ECO:0000256" key="1">
    <source>
        <dbReference type="ARBA" id="ARBA00004567"/>
    </source>
</evidence>
<dbReference type="InterPro" id="IPR000156">
    <property type="entry name" value="Ran_bind_dom"/>
</dbReference>
<dbReference type="SUPFAM" id="SSF50729">
    <property type="entry name" value="PH domain-like"/>
    <property type="match status" value="1"/>
</dbReference>
<evidence type="ECO:0000256" key="2">
    <source>
        <dbReference type="ARBA" id="ARBA00022448"/>
    </source>
</evidence>
<feature type="region of interest" description="Disordered" evidence="10">
    <location>
        <begin position="170"/>
        <end position="316"/>
    </location>
</feature>
<evidence type="ECO:0000256" key="9">
    <source>
        <dbReference type="ARBA" id="ARBA00023242"/>
    </source>
</evidence>
<evidence type="ECO:0000256" key="4">
    <source>
        <dbReference type="ARBA" id="ARBA00022816"/>
    </source>
</evidence>
<dbReference type="Gene3D" id="2.30.29.30">
    <property type="entry name" value="Pleckstrin-homology domain (PH domain)/Phosphotyrosine-binding domain (PTB)"/>
    <property type="match status" value="1"/>
</dbReference>
<keyword evidence="4" id="KW-0509">mRNA transport</keyword>
<keyword evidence="6" id="KW-0007">Acetylation</keyword>
<evidence type="ECO:0000313" key="13">
    <source>
        <dbReference type="RefSeq" id="XP_017779973.1"/>
    </source>
</evidence>
<dbReference type="InterPro" id="IPR015007">
    <property type="entry name" value="NUP2/50/61"/>
</dbReference>
<dbReference type="PANTHER" id="PTHR23138:SF141">
    <property type="entry name" value="NUCLEAR PORE COMPLEX PROTEIN NUP50"/>
    <property type="match status" value="1"/>
</dbReference>
<keyword evidence="12" id="KW-1185">Reference proteome</keyword>